<reference evidence="10" key="1">
    <citation type="submission" date="2015-01" db="EMBL/GenBank/DDBJ databases">
        <title>Flavisolibacter sp./LCS9/ whole genome sequencing.</title>
        <authorList>
            <person name="Kim M.K."/>
            <person name="Srinivasan S."/>
            <person name="Lee J.-J."/>
        </authorList>
    </citation>
    <scope>NUCLEOTIDE SEQUENCE [LARGE SCALE GENOMIC DNA]</scope>
    <source>
        <strain evidence="10">LCS9</strain>
    </source>
</reference>
<dbReference type="GO" id="GO:0009279">
    <property type="term" value="C:cell outer membrane"/>
    <property type="evidence" value="ECO:0007669"/>
    <property type="project" value="UniProtKB-SubCell"/>
</dbReference>
<evidence type="ECO:0000259" key="7">
    <source>
        <dbReference type="Pfam" id="PF07980"/>
    </source>
</evidence>
<keyword evidence="10" id="KW-1185">Reference proteome</keyword>
<evidence type="ECO:0000256" key="1">
    <source>
        <dbReference type="ARBA" id="ARBA00004442"/>
    </source>
</evidence>
<dbReference type="EMBL" id="CP011390">
    <property type="protein sequence ID" value="ANE52645.1"/>
    <property type="molecule type" value="Genomic_DNA"/>
</dbReference>
<dbReference type="InterPro" id="IPR033985">
    <property type="entry name" value="SusD-like_N"/>
</dbReference>
<evidence type="ECO:0000256" key="3">
    <source>
        <dbReference type="ARBA" id="ARBA00022729"/>
    </source>
</evidence>
<feature type="domain" description="RagB/SusD" evidence="7">
    <location>
        <begin position="282"/>
        <end position="589"/>
    </location>
</feature>
<dbReference type="InterPro" id="IPR012944">
    <property type="entry name" value="SusD_RagB_dom"/>
</dbReference>
<evidence type="ECO:0000259" key="8">
    <source>
        <dbReference type="Pfam" id="PF14322"/>
    </source>
</evidence>
<evidence type="ECO:0000313" key="9">
    <source>
        <dbReference type="EMBL" id="ANE52645.1"/>
    </source>
</evidence>
<evidence type="ECO:0000256" key="5">
    <source>
        <dbReference type="ARBA" id="ARBA00023237"/>
    </source>
</evidence>
<dbReference type="Proteomes" id="UP000077177">
    <property type="component" value="Chromosome"/>
</dbReference>
<keyword evidence="3 6" id="KW-0732">Signal</keyword>
<dbReference type="OrthoDB" id="621018at2"/>
<reference evidence="9 10" key="2">
    <citation type="journal article" date="2016" name="Int. J. Syst. Evol. Microbiol.">
        <title>Flavisolibacter tropicus sp. nov., isolated from tropical soil.</title>
        <authorList>
            <person name="Lee J.J."/>
            <person name="Kang M.S."/>
            <person name="Kim G.S."/>
            <person name="Lee C.S."/>
            <person name="Lim S."/>
            <person name="Lee J."/>
            <person name="Roh S.H."/>
            <person name="Kang H."/>
            <person name="Ha J.M."/>
            <person name="Bae S."/>
            <person name="Jung H.Y."/>
            <person name="Kim M.K."/>
        </authorList>
    </citation>
    <scope>NUCLEOTIDE SEQUENCE [LARGE SCALE GENOMIC DNA]</scope>
    <source>
        <strain evidence="9 10">LCS9</strain>
    </source>
</reference>
<dbReference type="Pfam" id="PF14322">
    <property type="entry name" value="SusD-like_3"/>
    <property type="match status" value="1"/>
</dbReference>
<sequence length="589" mass="65935">MKRFNKIYKIAPLALGLTLVLSSCSKIDRSSLNGPSTGTFPANAKEAEMGLYGAYQSLSVLDASSTPIWHVMDNITDIGYARPGTNYTSPITSALTTDNALAVKPWEVHYRSIARCHSVLDNLERIKGAMADPAYKQLDAELRFIRAYCYSQLIELYGDVPLLKSSVDLSNANVPRSPKQEIEQFLIDDLTAVADNLPVSQAQFGRVRASRVAAYMLKARVALYAKQYQVAADAANKAISLAGSQHDLTPFNSTINFVGKDHTVGEPDVSNIFGHQGFATSKEWIWIAEYNKAVPGNTHNQQYYSGSRLGKGVCYWGPTQDLINTFQAKDGLPITESPLYDASKPFENRDPRLDMYCVRPHARYLGYQFEPQTSFSTVKNYWPVINGQSGTPSSVANADATNAFRSFSGYLWRKHVDLADFASTSVSGVSDLDVGIFRFAELLLIYAEAKIEANSIDNTVYDAINRIRRRAQMPDLPAGLTQAQLRKALRYERKVELANDGLRWYDLRRWGIANTVMNGFLYLNRDAKAWTKQVLTGFDDSYTPIYNQTEAKKYFTTQDVVYKVGKDERWPVPKSEMDANNKLVQNNGY</sequence>
<dbReference type="Gene3D" id="1.25.40.390">
    <property type="match status" value="1"/>
</dbReference>
<dbReference type="SUPFAM" id="SSF48452">
    <property type="entry name" value="TPR-like"/>
    <property type="match status" value="1"/>
</dbReference>
<organism evidence="9 10">
    <name type="scientific">Flavisolibacter tropicus</name>
    <dbReference type="NCBI Taxonomy" id="1492898"/>
    <lineage>
        <taxon>Bacteria</taxon>
        <taxon>Pseudomonadati</taxon>
        <taxon>Bacteroidota</taxon>
        <taxon>Chitinophagia</taxon>
        <taxon>Chitinophagales</taxon>
        <taxon>Chitinophagaceae</taxon>
        <taxon>Flavisolibacter</taxon>
    </lineage>
</organism>
<dbReference type="RefSeq" id="WP_066407476.1">
    <property type="nucleotide sequence ID" value="NZ_CP011390.1"/>
</dbReference>
<comment type="subcellular location">
    <subcellularLocation>
        <location evidence="1">Cell outer membrane</location>
    </subcellularLocation>
</comment>
<keyword evidence="4" id="KW-0472">Membrane</keyword>
<evidence type="ECO:0000256" key="6">
    <source>
        <dbReference type="SAM" id="SignalP"/>
    </source>
</evidence>
<dbReference type="KEGG" id="fla:SY85_21330"/>
<name>A0A172TZX1_9BACT</name>
<dbReference type="AlphaFoldDB" id="A0A172TZX1"/>
<feature type="domain" description="SusD-like N-terminal" evidence="8">
    <location>
        <begin position="91"/>
        <end position="223"/>
    </location>
</feature>
<dbReference type="Pfam" id="PF07980">
    <property type="entry name" value="SusD_RagB"/>
    <property type="match status" value="1"/>
</dbReference>
<feature type="signal peptide" evidence="6">
    <location>
        <begin position="1"/>
        <end position="25"/>
    </location>
</feature>
<comment type="similarity">
    <text evidence="2">Belongs to the SusD family.</text>
</comment>
<dbReference type="PROSITE" id="PS51257">
    <property type="entry name" value="PROKAR_LIPOPROTEIN"/>
    <property type="match status" value="1"/>
</dbReference>
<evidence type="ECO:0000256" key="2">
    <source>
        <dbReference type="ARBA" id="ARBA00006275"/>
    </source>
</evidence>
<keyword evidence="5" id="KW-0998">Cell outer membrane</keyword>
<accession>A0A172TZX1</accession>
<evidence type="ECO:0000256" key="4">
    <source>
        <dbReference type="ARBA" id="ARBA00023136"/>
    </source>
</evidence>
<feature type="chain" id="PRO_5008001478" evidence="6">
    <location>
        <begin position="26"/>
        <end position="589"/>
    </location>
</feature>
<protein>
    <submittedName>
        <fullName evidence="9">Carbohydrate-binding protein SusD</fullName>
    </submittedName>
</protein>
<dbReference type="STRING" id="1492898.SY85_21330"/>
<gene>
    <name evidence="9" type="ORF">SY85_21330</name>
</gene>
<evidence type="ECO:0000313" key="10">
    <source>
        <dbReference type="Proteomes" id="UP000077177"/>
    </source>
</evidence>
<dbReference type="PATRIC" id="fig|1492898.3.peg.4627"/>
<dbReference type="InterPro" id="IPR011990">
    <property type="entry name" value="TPR-like_helical_dom_sf"/>
</dbReference>
<proteinExistence type="inferred from homology"/>